<dbReference type="SUPFAM" id="SSF55653">
    <property type="entry name" value="Ribosomal protein L9 C-domain"/>
    <property type="match status" value="1"/>
</dbReference>
<dbReference type="SMR" id="A0AAP2RNV8"/>
<dbReference type="InterPro" id="IPR020069">
    <property type="entry name" value="Ribosomal_bL9_C"/>
</dbReference>
<dbReference type="GO" id="GO:0019843">
    <property type="term" value="F:rRNA binding"/>
    <property type="evidence" value="ECO:0007669"/>
    <property type="project" value="UniProtKB-UniRule"/>
</dbReference>
<dbReference type="NCBIfam" id="TIGR00158">
    <property type="entry name" value="L9"/>
    <property type="match status" value="1"/>
</dbReference>
<dbReference type="Pfam" id="PF01281">
    <property type="entry name" value="Ribosomal_L9_N"/>
    <property type="match status" value="1"/>
</dbReference>
<keyword evidence="3 7" id="KW-0694">RNA-binding</keyword>
<evidence type="ECO:0000256" key="2">
    <source>
        <dbReference type="ARBA" id="ARBA00022730"/>
    </source>
</evidence>
<dbReference type="InterPro" id="IPR036791">
    <property type="entry name" value="Ribosomal_bL9_C_sf"/>
</dbReference>
<dbReference type="GO" id="GO:0006412">
    <property type="term" value="P:translation"/>
    <property type="evidence" value="ECO:0007669"/>
    <property type="project" value="UniProtKB-UniRule"/>
</dbReference>
<dbReference type="EMBL" id="LR822030">
    <property type="protein sequence ID" value="CAD0157836.1"/>
    <property type="molecule type" value="Genomic_DNA"/>
</dbReference>
<sequence>MKVIFLQDVKGKGKKGEIKEVPLGYAQNFLIKKNLAKEATKQAIGELKGKQKSEEKHAAELLAEAKRVKEQLEKEENRLQFTEKVGPDGRTFGSITAKKIAEGLQKQFGIKIDKRHIELEHPIRAIGLIEVPVKLHKEVNAQIKLNIKNSAE</sequence>
<dbReference type="SUPFAM" id="SSF55658">
    <property type="entry name" value="L9 N-domain-like"/>
    <property type="match status" value="1"/>
</dbReference>
<dbReference type="GO" id="GO:0005840">
    <property type="term" value="C:ribosome"/>
    <property type="evidence" value="ECO:0007669"/>
    <property type="project" value="UniProtKB-KW"/>
</dbReference>
<dbReference type="Gene3D" id="3.10.430.100">
    <property type="entry name" value="Ribosomal protein L9, C-terminal domain"/>
    <property type="match status" value="1"/>
</dbReference>
<keyword evidence="4 7" id="KW-0689">Ribosomal protein</keyword>
<feature type="domain" description="Ribosomal protein L9" evidence="9">
    <location>
        <begin position="13"/>
        <end position="40"/>
    </location>
</feature>
<evidence type="ECO:0000256" key="5">
    <source>
        <dbReference type="ARBA" id="ARBA00023274"/>
    </source>
</evidence>
<evidence type="ECO:0000313" key="10">
    <source>
        <dbReference type="EMBL" id="CAD0157836.1"/>
    </source>
</evidence>
<evidence type="ECO:0000256" key="6">
    <source>
        <dbReference type="ARBA" id="ARBA00035292"/>
    </source>
</evidence>
<evidence type="ECO:0000313" key="11">
    <source>
        <dbReference type="Proteomes" id="UP000509120"/>
    </source>
</evidence>
<accession>A0AAP2RNV8</accession>
<dbReference type="GO" id="GO:1990904">
    <property type="term" value="C:ribonucleoprotein complex"/>
    <property type="evidence" value="ECO:0007669"/>
    <property type="project" value="UniProtKB-KW"/>
</dbReference>
<dbReference type="InterPro" id="IPR020594">
    <property type="entry name" value="Ribosomal_bL9_bac/chp"/>
</dbReference>
<dbReference type="InterPro" id="IPR020070">
    <property type="entry name" value="Ribosomal_bL9_N"/>
</dbReference>
<feature type="coiled-coil region" evidence="8">
    <location>
        <begin position="51"/>
        <end position="85"/>
    </location>
</feature>
<protein>
    <recommendedName>
        <fullName evidence="6 7">Large ribosomal subunit protein bL9</fullName>
    </recommendedName>
</protein>
<evidence type="ECO:0000256" key="4">
    <source>
        <dbReference type="ARBA" id="ARBA00022980"/>
    </source>
</evidence>
<name>A0AAP2RNV8_STRTR</name>
<gene>
    <name evidence="7 10" type="primary">rplI</name>
    <name evidence="10" type="ORF">STHERMO_2183</name>
</gene>
<keyword evidence="5 7" id="KW-0687">Ribonucleoprotein</keyword>
<dbReference type="InterPro" id="IPR009027">
    <property type="entry name" value="Ribosomal_bL9/RNase_H1_N"/>
</dbReference>
<evidence type="ECO:0000256" key="7">
    <source>
        <dbReference type="HAMAP-Rule" id="MF_00503"/>
    </source>
</evidence>
<dbReference type="RefSeq" id="WP_002952263.1">
    <property type="nucleotide sequence ID" value="NZ_CAKMBF010000009.1"/>
</dbReference>
<comment type="similarity">
    <text evidence="1 7">Belongs to the bacterial ribosomal protein bL9 family.</text>
</comment>
<dbReference type="Pfam" id="PF03948">
    <property type="entry name" value="Ribosomal_L9_C"/>
    <property type="match status" value="1"/>
</dbReference>
<reference evidence="10 11" key="1">
    <citation type="submission" date="2020-06" db="EMBL/GenBank/DDBJ databases">
        <authorList>
            <person name="Chuat V."/>
        </authorList>
    </citation>
    <scope>NUCLEOTIDE SEQUENCE [LARGE SCALE GENOMIC DNA]</scope>
    <source>
        <strain evidence="10">STH_CIRM_1046</strain>
    </source>
</reference>
<dbReference type="Gene3D" id="3.40.5.10">
    <property type="entry name" value="Ribosomal protein L9, N-terminal domain"/>
    <property type="match status" value="1"/>
</dbReference>
<dbReference type="GO" id="GO:0003735">
    <property type="term" value="F:structural constituent of ribosome"/>
    <property type="evidence" value="ECO:0007669"/>
    <property type="project" value="InterPro"/>
</dbReference>
<organism evidence="10 11">
    <name type="scientific">Streptococcus thermophilus</name>
    <dbReference type="NCBI Taxonomy" id="1308"/>
    <lineage>
        <taxon>Bacteria</taxon>
        <taxon>Bacillati</taxon>
        <taxon>Bacillota</taxon>
        <taxon>Bacilli</taxon>
        <taxon>Lactobacillales</taxon>
        <taxon>Streptococcaceae</taxon>
        <taxon>Streptococcus</taxon>
    </lineage>
</organism>
<evidence type="ECO:0000256" key="1">
    <source>
        <dbReference type="ARBA" id="ARBA00010605"/>
    </source>
</evidence>
<proteinExistence type="inferred from homology"/>
<evidence type="ECO:0000259" key="9">
    <source>
        <dbReference type="PROSITE" id="PS00651"/>
    </source>
</evidence>
<keyword evidence="2 7" id="KW-0699">rRNA-binding</keyword>
<dbReference type="PROSITE" id="PS00651">
    <property type="entry name" value="RIBOSOMAL_L9"/>
    <property type="match status" value="1"/>
</dbReference>
<evidence type="ECO:0000256" key="3">
    <source>
        <dbReference type="ARBA" id="ARBA00022884"/>
    </source>
</evidence>
<dbReference type="AlphaFoldDB" id="A0AAP2RNV8"/>
<dbReference type="Proteomes" id="UP000509120">
    <property type="component" value="Chromosome"/>
</dbReference>
<evidence type="ECO:0000256" key="8">
    <source>
        <dbReference type="SAM" id="Coils"/>
    </source>
</evidence>
<dbReference type="HAMAP" id="MF_00503">
    <property type="entry name" value="Ribosomal_bL9"/>
    <property type="match status" value="1"/>
</dbReference>
<dbReference type="InterPro" id="IPR036935">
    <property type="entry name" value="Ribosomal_bL9_N_sf"/>
</dbReference>
<dbReference type="InterPro" id="IPR000244">
    <property type="entry name" value="Ribosomal_bL9"/>
</dbReference>
<dbReference type="FunFam" id="3.40.5.10:FF:000002">
    <property type="entry name" value="50S ribosomal protein L9"/>
    <property type="match status" value="1"/>
</dbReference>
<dbReference type="PANTHER" id="PTHR21368">
    <property type="entry name" value="50S RIBOSOMAL PROTEIN L9"/>
    <property type="match status" value="1"/>
</dbReference>
<comment type="function">
    <text evidence="7">Binds to the 23S rRNA.</text>
</comment>
<keyword evidence="8" id="KW-0175">Coiled coil</keyword>